<organism evidence="2 3">
    <name type="scientific">Neobacillus kokaensis</name>
    <dbReference type="NCBI Taxonomy" id="2759023"/>
    <lineage>
        <taxon>Bacteria</taxon>
        <taxon>Bacillati</taxon>
        <taxon>Bacillota</taxon>
        <taxon>Bacilli</taxon>
        <taxon>Bacillales</taxon>
        <taxon>Bacillaceae</taxon>
        <taxon>Neobacillus</taxon>
    </lineage>
</organism>
<dbReference type="Proteomes" id="UP000637074">
    <property type="component" value="Unassembled WGS sequence"/>
</dbReference>
<evidence type="ECO:0000313" key="3">
    <source>
        <dbReference type="Proteomes" id="UP000637074"/>
    </source>
</evidence>
<sequence length="171" mass="20101">MANRIRLIFFSFLVIGIGIWGIHYFQHSTFQKAFEKDYGAGAKMLEMIPAGKSKLIIYDHNQEIRAVGYTKSILGWVKKSEGTPSIKNNETFRLDNINTISVEDRHFLFGYVDSKQIKSIRFKTDDFLVQYNVHSYYWYLPIFNKKDTSFEANQFSVILKNGKEIFYPFEH</sequence>
<proteinExistence type="predicted"/>
<feature type="transmembrane region" description="Helical" evidence="1">
    <location>
        <begin position="7"/>
        <end position="25"/>
    </location>
</feature>
<evidence type="ECO:0000256" key="1">
    <source>
        <dbReference type="SAM" id="Phobius"/>
    </source>
</evidence>
<comment type="caution">
    <text evidence="2">The sequence shown here is derived from an EMBL/GenBank/DDBJ whole genome shotgun (WGS) entry which is preliminary data.</text>
</comment>
<keyword evidence="3" id="KW-1185">Reference proteome</keyword>
<name>A0ABQ3N8D5_9BACI</name>
<reference evidence="2 3" key="1">
    <citation type="journal article" date="2022" name="Int. J. Syst. Evol. Microbiol.">
        <title>Neobacillus kokaensis sp. nov., isolated from soil.</title>
        <authorList>
            <person name="Yuki K."/>
            <person name="Matsubara H."/>
            <person name="Yamaguchi S."/>
        </authorList>
    </citation>
    <scope>NUCLEOTIDE SEQUENCE [LARGE SCALE GENOMIC DNA]</scope>
    <source>
        <strain evidence="2 3">LOB 377</strain>
    </source>
</reference>
<evidence type="ECO:0000313" key="2">
    <source>
        <dbReference type="EMBL" id="GHH97511.1"/>
    </source>
</evidence>
<protein>
    <recommendedName>
        <fullName evidence="4">Lipoprotein</fullName>
    </recommendedName>
</protein>
<dbReference type="RefSeq" id="WP_191270435.1">
    <property type="nucleotide sequence ID" value="NZ_BNDS01000003.1"/>
</dbReference>
<evidence type="ECO:0008006" key="4">
    <source>
        <dbReference type="Google" id="ProtNLM"/>
    </source>
</evidence>
<keyword evidence="1" id="KW-0812">Transmembrane</keyword>
<dbReference type="EMBL" id="BNDS01000003">
    <property type="protein sequence ID" value="GHH97511.1"/>
    <property type="molecule type" value="Genomic_DNA"/>
</dbReference>
<gene>
    <name evidence="2" type="ORF">AM1BK_10540</name>
</gene>
<accession>A0ABQ3N8D5</accession>
<keyword evidence="1" id="KW-1133">Transmembrane helix</keyword>
<keyword evidence="1" id="KW-0472">Membrane</keyword>